<accession>A0A024XF14</accession>
<evidence type="ECO:0000256" key="1">
    <source>
        <dbReference type="SAM" id="Phobius"/>
    </source>
</evidence>
<evidence type="ECO:0000313" key="3">
    <source>
        <dbReference type="Proteomes" id="UP000030694"/>
    </source>
</evidence>
<keyword evidence="1" id="KW-0472">Membrane</keyword>
<feature type="transmembrane region" description="Helical" evidence="1">
    <location>
        <begin position="9"/>
        <end position="32"/>
    </location>
</feature>
<keyword evidence="1" id="KW-1133">Transmembrane helix</keyword>
<evidence type="ECO:0000313" key="2">
    <source>
        <dbReference type="EMBL" id="ETW64069.1"/>
    </source>
</evidence>
<dbReference type="Proteomes" id="UP000030694">
    <property type="component" value="Unassembled WGS sequence"/>
</dbReference>
<proteinExistence type="predicted"/>
<dbReference type="EMBL" id="KI927458">
    <property type="protein sequence ID" value="ETW64069.1"/>
    <property type="molecule type" value="Genomic_DNA"/>
</dbReference>
<reference evidence="2 3" key="1">
    <citation type="submission" date="2013-02" db="EMBL/GenBank/DDBJ databases">
        <title>The Genome Annotation of Plasmodium falciparum CAMP/Malaysia.</title>
        <authorList>
            <consortium name="The Broad Institute Genome Sequencing Platform"/>
            <consortium name="The Broad Institute Genome Sequencing Center for Infectious Disease"/>
            <person name="Neafsey D."/>
            <person name="Hoffman S."/>
            <person name="Volkman S."/>
            <person name="Rosenthal P."/>
            <person name="Walker B."/>
            <person name="Young S.K."/>
            <person name="Zeng Q."/>
            <person name="Gargeya S."/>
            <person name="Fitzgerald M."/>
            <person name="Haas B."/>
            <person name="Abouelleil A."/>
            <person name="Allen A.W."/>
            <person name="Alvarado L."/>
            <person name="Arachchi H.M."/>
            <person name="Berlin A.M."/>
            <person name="Chapman S.B."/>
            <person name="Gainer-Dewar J."/>
            <person name="Goldberg J."/>
            <person name="Griggs A."/>
            <person name="Gujja S."/>
            <person name="Hansen M."/>
            <person name="Howarth C."/>
            <person name="Imamovic A."/>
            <person name="Ireland A."/>
            <person name="Larimer J."/>
            <person name="McCowan C."/>
            <person name="Murphy C."/>
            <person name="Pearson M."/>
            <person name="Poon T.W."/>
            <person name="Priest M."/>
            <person name="Roberts A."/>
            <person name="Saif S."/>
            <person name="Shea T."/>
            <person name="Sisk P."/>
            <person name="Sykes S."/>
            <person name="Wortman J."/>
            <person name="Nusbaum C."/>
            <person name="Birren B."/>
        </authorList>
    </citation>
    <scope>NUCLEOTIDE SEQUENCE [LARGE SCALE GENOMIC DNA]</scope>
    <source>
        <strain evidence="2 3">CAMP/Malaysia</strain>
    </source>
</reference>
<sequence>MYNILDEHLYVIFICLIFFITKKKIIRLYIIIMNNIFYKRNVLHINKNNKRHNIYKGFIKYIK</sequence>
<reference evidence="2 3" key="2">
    <citation type="submission" date="2013-02" db="EMBL/GenBank/DDBJ databases">
        <title>The Genome Sequence of Plasmodium falciparum CAMP/Malaysia.</title>
        <authorList>
            <consortium name="The Broad Institute Genome Sequencing Platform"/>
            <consortium name="The Broad Institute Genome Sequencing Center for Infectious Disease"/>
            <person name="Neafsey D."/>
            <person name="Cheeseman I."/>
            <person name="Volkman S."/>
            <person name="Adams J."/>
            <person name="Walker B."/>
            <person name="Young S.K."/>
            <person name="Zeng Q."/>
            <person name="Gargeya S."/>
            <person name="Fitzgerald M."/>
            <person name="Haas B."/>
            <person name="Abouelleil A."/>
            <person name="Alvarado L."/>
            <person name="Arachchi H.M."/>
            <person name="Berlin A.M."/>
            <person name="Chapman S.B."/>
            <person name="Dewar J."/>
            <person name="Goldberg J."/>
            <person name="Griggs A."/>
            <person name="Gujja S."/>
            <person name="Hansen M."/>
            <person name="Howarth C."/>
            <person name="Imamovic A."/>
            <person name="Larimer J."/>
            <person name="McCowan C."/>
            <person name="Murphy C."/>
            <person name="Neiman D."/>
            <person name="Pearson M."/>
            <person name="Priest M."/>
            <person name="Roberts A."/>
            <person name="Saif S."/>
            <person name="Shea T."/>
            <person name="Sisk P."/>
            <person name="Sykes S."/>
            <person name="Wortman J."/>
            <person name="Nusbaum C."/>
            <person name="Birren B."/>
        </authorList>
    </citation>
    <scope>NUCLEOTIDE SEQUENCE [LARGE SCALE GENOMIC DNA]</scope>
    <source>
        <strain evidence="2 3">CAMP/Malaysia</strain>
    </source>
</reference>
<organism evidence="2 3">
    <name type="scientific">Plasmodium falciparum (isolate Camp / Malaysia)</name>
    <dbReference type="NCBI Taxonomy" id="5835"/>
    <lineage>
        <taxon>Eukaryota</taxon>
        <taxon>Sar</taxon>
        <taxon>Alveolata</taxon>
        <taxon>Apicomplexa</taxon>
        <taxon>Aconoidasida</taxon>
        <taxon>Haemosporida</taxon>
        <taxon>Plasmodiidae</taxon>
        <taxon>Plasmodium</taxon>
        <taxon>Plasmodium (Laverania)</taxon>
    </lineage>
</organism>
<gene>
    <name evidence="2" type="ORF">PFMC_00092</name>
</gene>
<dbReference type="AlphaFoldDB" id="A0A024XF14"/>
<protein>
    <submittedName>
        <fullName evidence="2">Uncharacterized protein</fullName>
    </submittedName>
</protein>
<name>A0A024XF14_PLAFC</name>
<keyword evidence="1" id="KW-0812">Transmembrane</keyword>